<keyword evidence="3" id="KW-1003">Cell membrane</keyword>
<dbReference type="InterPro" id="IPR049142">
    <property type="entry name" value="MS_channel_1st"/>
</dbReference>
<protein>
    <submittedName>
        <fullName evidence="11">Mechanosensitive ion channel protein MscS</fullName>
    </submittedName>
</protein>
<dbReference type="Gene3D" id="3.30.70.100">
    <property type="match status" value="1"/>
</dbReference>
<evidence type="ECO:0000256" key="7">
    <source>
        <dbReference type="SAM" id="Phobius"/>
    </source>
</evidence>
<dbReference type="InterPro" id="IPR011066">
    <property type="entry name" value="MscS_channel_C_sf"/>
</dbReference>
<feature type="domain" description="Mechanosensitive ion channel MscS" evidence="8">
    <location>
        <begin position="114"/>
        <end position="179"/>
    </location>
</feature>
<evidence type="ECO:0000256" key="6">
    <source>
        <dbReference type="ARBA" id="ARBA00023136"/>
    </source>
</evidence>
<dbReference type="Gene3D" id="1.10.287.1260">
    <property type="match status" value="1"/>
</dbReference>
<evidence type="ECO:0000313" key="11">
    <source>
        <dbReference type="EMBL" id="PWN06005.1"/>
    </source>
</evidence>
<keyword evidence="12" id="KW-1185">Reference proteome</keyword>
<dbReference type="GO" id="GO:0005886">
    <property type="term" value="C:plasma membrane"/>
    <property type="evidence" value="ECO:0007669"/>
    <property type="project" value="UniProtKB-SubCell"/>
</dbReference>
<dbReference type="Pfam" id="PF21082">
    <property type="entry name" value="MS_channel_3rd"/>
    <property type="match status" value="1"/>
</dbReference>
<dbReference type="Proteomes" id="UP000245533">
    <property type="component" value="Unassembled WGS sequence"/>
</dbReference>
<evidence type="ECO:0000256" key="3">
    <source>
        <dbReference type="ARBA" id="ARBA00022475"/>
    </source>
</evidence>
<evidence type="ECO:0000256" key="2">
    <source>
        <dbReference type="ARBA" id="ARBA00008017"/>
    </source>
</evidence>
<evidence type="ECO:0000259" key="8">
    <source>
        <dbReference type="Pfam" id="PF00924"/>
    </source>
</evidence>
<dbReference type="InterPro" id="IPR006685">
    <property type="entry name" value="MscS_channel_2nd"/>
</dbReference>
<feature type="transmembrane region" description="Helical" evidence="7">
    <location>
        <begin position="20"/>
        <end position="46"/>
    </location>
</feature>
<name>A0A316TSR8_9BACT</name>
<keyword evidence="6 7" id="KW-0472">Membrane</keyword>
<proteinExistence type="inferred from homology"/>
<evidence type="ECO:0000313" key="12">
    <source>
        <dbReference type="Proteomes" id="UP000245533"/>
    </source>
</evidence>
<dbReference type="Pfam" id="PF00924">
    <property type="entry name" value="MS_channel_2nd"/>
    <property type="match status" value="1"/>
</dbReference>
<dbReference type="PANTHER" id="PTHR30221:SF1">
    <property type="entry name" value="SMALL-CONDUCTANCE MECHANOSENSITIVE CHANNEL"/>
    <property type="match status" value="1"/>
</dbReference>
<evidence type="ECO:0000256" key="4">
    <source>
        <dbReference type="ARBA" id="ARBA00022692"/>
    </source>
</evidence>
<evidence type="ECO:0000256" key="1">
    <source>
        <dbReference type="ARBA" id="ARBA00004651"/>
    </source>
</evidence>
<dbReference type="InterPro" id="IPR045275">
    <property type="entry name" value="MscS_archaea/bacteria_type"/>
</dbReference>
<dbReference type="AlphaFoldDB" id="A0A316TSR8"/>
<evidence type="ECO:0000259" key="10">
    <source>
        <dbReference type="Pfam" id="PF21088"/>
    </source>
</evidence>
<keyword evidence="4 7" id="KW-0812">Transmembrane</keyword>
<comment type="subcellular location">
    <subcellularLocation>
        <location evidence="1">Cell membrane</location>
        <topology evidence="1">Multi-pass membrane protein</topology>
    </subcellularLocation>
</comment>
<dbReference type="InterPro" id="IPR011014">
    <property type="entry name" value="MscS_channel_TM-2"/>
</dbReference>
<gene>
    <name evidence="11" type="ORF">DDZ15_12560</name>
</gene>
<dbReference type="SUPFAM" id="SSF82861">
    <property type="entry name" value="Mechanosensitive channel protein MscS (YggB), transmembrane region"/>
    <property type="match status" value="1"/>
</dbReference>
<reference evidence="11 12" key="1">
    <citation type="submission" date="2018-05" db="EMBL/GenBank/DDBJ databases">
        <title>Rhodohalobacter halophilus gen. nov., sp. nov., a moderately halophilic member of the family Balneolaceae.</title>
        <authorList>
            <person name="Liu Z.-W."/>
        </authorList>
    </citation>
    <scope>NUCLEOTIDE SEQUENCE [LARGE SCALE GENOMIC DNA]</scope>
    <source>
        <strain evidence="11 12">8A47</strain>
    </source>
</reference>
<dbReference type="PANTHER" id="PTHR30221">
    <property type="entry name" value="SMALL-CONDUCTANCE MECHANOSENSITIVE CHANNEL"/>
    <property type="match status" value="1"/>
</dbReference>
<dbReference type="SUPFAM" id="SSF82689">
    <property type="entry name" value="Mechanosensitive channel protein MscS (YggB), C-terminal domain"/>
    <property type="match status" value="1"/>
</dbReference>
<feature type="transmembrane region" description="Helical" evidence="7">
    <location>
        <begin position="67"/>
        <end position="86"/>
    </location>
</feature>
<evidence type="ECO:0000256" key="5">
    <source>
        <dbReference type="ARBA" id="ARBA00022989"/>
    </source>
</evidence>
<dbReference type="EMBL" id="QGGB01000008">
    <property type="protein sequence ID" value="PWN06005.1"/>
    <property type="molecule type" value="Genomic_DNA"/>
</dbReference>
<dbReference type="InterPro" id="IPR049278">
    <property type="entry name" value="MS_channel_C"/>
</dbReference>
<accession>A0A316TSR8</accession>
<feature type="transmembrane region" description="Helical" evidence="7">
    <location>
        <begin position="92"/>
        <end position="112"/>
    </location>
</feature>
<dbReference type="Gene3D" id="2.30.30.60">
    <property type="match status" value="1"/>
</dbReference>
<keyword evidence="5 7" id="KW-1133">Transmembrane helix</keyword>
<feature type="domain" description="Mechanosensitive ion channel transmembrane helices 2/3" evidence="10">
    <location>
        <begin position="73"/>
        <end position="112"/>
    </location>
</feature>
<comment type="caution">
    <text evidence="11">The sequence shown here is derived from an EMBL/GenBank/DDBJ whole genome shotgun (WGS) entry which is preliminary data.</text>
</comment>
<dbReference type="SUPFAM" id="SSF50182">
    <property type="entry name" value="Sm-like ribonucleoproteins"/>
    <property type="match status" value="1"/>
</dbReference>
<comment type="similarity">
    <text evidence="2">Belongs to the MscS (TC 1.A.23) family.</text>
</comment>
<dbReference type="GO" id="GO:0008381">
    <property type="term" value="F:mechanosensitive monoatomic ion channel activity"/>
    <property type="evidence" value="ECO:0007669"/>
    <property type="project" value="InterPro"/>
</dbReference>
<dbReference type="InterPro" id="IPR023408">
    <property type="entry name" value="MscS_beta-dom_sf"/>
</dbReference>
<dbReference type="Pfam" id="PF21088">
    <property type="entry name" value="MS_channel_1st"/>
    <property type="match status" value="1"/>
</dbReference>
<sequence>MNEIFNEVSQSLSDVFDPETIGSLLADGIISLFLIIIIYTVFYLLWKGIYWILQPVFRKSKMDETTTVFANSIIKYAILIFGLITALDTVGIKTSAVLASLGIVGLTIGFAARDSLSNLISGLIIFLDRPFVIGDLVEVDGNYGKVDRITLRSTRIVTVDGKMLAVPNLDVVNKTVTSYTNFPHLRLSIGVTIDVNEDLGRARTVLLSLVKDNPAYMKHPEPTVVVQELNDYNVLLELRVWIDDERDHIARRFKLREEVFNAFNHTGIRMPYETIQLAPFNVEVSNEKTGS</sequence>
<dbReference type="OrthoDB" id="1522493at2"/>
<dbReference type="InterPro" id="IPR010920">
    <property type="entry name" value="LSM_dom_sf"/>
</dbReference>
<evidence type="ECO:0000259" key="9">
    <source>
        <dbReference type="Pfam" id="PF21082"/>
    </source>
</evidence>
<feature type="domain" description="Mechanosensitive ion channel MscS C-terminal" evidence="9">
    <location>
        <begin position="186"/>
        <end position="270"/>
    </location>
</feature>
<dbReference type="RefSeq" id="WP_109647447.1">
    <property type="nucleotide sequence ID" value="NZ_QGGB01000008.1"/>
</dbReference>
<organism evidence="11 12">
    <name type="scientific">Rhodohalobacter mucosus</name>
    <dbReference type="NCBI Taxonomy" id="2079485"/>
    <lineage>
        <taxon>Bacteria</taxon>
        <taxon>Pseudomonadati</taxon>
        <taxon>Balneolota</taxon>
        <taxon>Balneolia</taxon>
        <taxon>Balneolales</taxon>
        <taxon>Balneolaceae</taxon>
        <taxon>Rhodohalobacter</taxon>
    </lineage>
</organism>